<dbReference type="AlphaFoldDB" id="A0A0R1TRL6"/>
<dbReference type="eggNOG" id="COG2868">
    <property type="taxonomic scope" value="Bacteria"/>
</dbReference>
<evidence type="ECO:0000256" key="4">
    <source>
        <dbReference type="ARBA" id="ARBA00022807"/>
    </source>
</evidence>
<dbReference type="InterPro" id="IPR036764">
    <property type="entry name" value="Peptidase_Prp_sf"/>
</dbReference>
<dbReference type="Gene3D" id="3.30.70.1490">
    <property type="entry name" value="Cysteine protease Prp"/>
    <property type="match status" value="1"/>
</dbReference>
<dbReference type="Proteomes" id="UP000051324">
    <property type="component" value="Unassembled WGS sequence"/>
</dbReference>
<name>A0A0R1TRL6_9LACO</name>
<keyword evidence="1" id="KW-0690">Ribosome biogenesis</keyword>
<evidence type="ECO:0000313" key="7">
    <source>
        <dbReference type="EMBL" id="KRL84063.1"/>
    </source>
</evidence>
<dbReference type="InterPro" id="IPR007422">
    <property type="entry name" value="Peptidase_Prp"/>
</dbReference>
<dbReference type="PANTHER" id="PTHR39178:SF1">
    <property type="entry name" value="RIBOSOMAL-PROCESSING CYSTEINE PROTEASE PRP"/>
    <property type="match status" value="1"/>
</dbReference>
<dbReference type="RefSeq" id="WP_025087518.1">
    <property type="nucleotide sequence ID" value="NZ_AZFT01000053.1"/>
</dbReference>
<organism evidence="7 8">
    <name type="scientific">Ligilactobacillus apodemi DSM 16634 = JCM 16172</name>
    <dbReference type="NCBI Taxonomy" id="1423724"/>
    <lineage>
        <taxon>Bacteria</taxon>
        <taxon>Bacillati</taxon>
        <taxon>Bacillota</taxon>
        <taxon>Bacilli</taxon>
        <taxon>Lactobacillales</taxon>
        <taxon>Lactobacillaceae</taxon>
        <taxon>Ligilactobacillus</taxon>
    </lineage>
</organism>
<evidence type="ECO:0000256" key="5">
    <source>
        <dbReference type="ARBA" id="ARBA00044503"/>
    </source>
</evidence>
<dbReference type="PATRIC" id="fig|1423724.4.peg.1400"/>
<evidence type="ECO:0000256" key="1">
    <source>
        <dbReference type="ARBA" id="ARBA00022517"/>
    </source>
</evidence>
<keyword evidence="8" id="KW-1185">Reference proteome</keyword>
<dbReference type="OrthoDB" id="48998at2"/>
<dbReference type="CDD" id="cd16332">
    <property type="entry name" value="Prp-like"/>
    <property type="match status" value="1"/>
</dbReference>
<comment type="similarity">
    <text evidence="5">Belongs to the Prp family.</text>
</comment>
<keyword evidence="3" id="KW-0378">Hydrolase</keyword>
<keyword evidence="2" id="KW-0645">Protease</keyword>
<comment type="caution">
    <text evidence="7">The sequence shown here is derived from an EMBL/GenBank/DDBJ whole genome shotgun (WGS) entry which is preliminary data.</text>
</comment>
<protein>
    <recommendedName>
        <fullName evidence="6">Ribosomal processing cysteine protease Prp</fullName>
    </recommendedName>
</protein>
<reference evidence="7 8" key="1">
    <citation type="journal article" date="2015" name="Genome Announc.">
        <title>Expanding the biotechnology potential of lactobacilli through comparative genomics of 213 strains and associated genera.</title>
        <authorList>
            <person name="Sun Z."/>
            <person name="Harris H.M."/>
            <person name="McCann A."/>
            <person name="Guo C."/>
            <person name="Argimon S."/>
            <person name="Zhang W."/>
            <person name="Yang X."/>
            <person name="Jeffery I.B."/>
            <person name="Cooney J.C."/>
            <person name="Kagawa T.F."/>
            <person name="Liu W."/>
            <person name="Song Y."/>
            <person name="Salvetti E."/>
            <person name="Wrobel A."/>
            <person name="Rasinkangas P."/>
            <person name="Parkhill J."/>
            <person name="Rea M.C."/>
            <person name="O'Sullivan O."/>
            <person name="Ritari J."/>
            <person name="Douillard F.P."/>
            <person name="Paul Ross R."/>
            <person name="Yang R."/>
            <person name="Briner A.E."/>
            <person name="Felis G.E."/>
            <person name="de Vos W.M."/>
            <person name="Barrangou R."/>
            <person name="Klaenhammer T.R."/>
            <person name="Caufield P.W."/>
            <person name="Cui Y."/>
            <person name="Zhang H."/>
            <person name="O'Toole P.W."/>
        </authorList>
    </citation>
    <scope>NUCLEOTIDE SEQUENCE [LARGE SCALE GENOMIC DNA]</scope>
    <source>
        <strain evidence="7 8">DSM 16634</strain>
    </source>
</reference>
<dbReference type="SUPFAM" id="SSF118010">
    <property type="entry name" value="TM1457-like"/>
    <property type="match status" value="1"/>
</dbReference>
<evidence type="ECO:0000256" key="6">
    <source>
        <dbReference type="ARBA" id="ARBA00044538"/>
    </source>
</evidence>
<dbReference type="GO" id="GO:0008234">
    <property type="term" value="F:cysteine-type peptidase activity"/>
    <property type="evidence" value="ECO:0007669"/>
    <property type="project" value="UniProtKB-KW"/>
</dbReference>
<dbReference type="PANTHER" id="PTHR39178">
    <property type="entry name" value="HYPOTHETICAL RIBOSOME-ASSOCIATED PROTEIN"/>
    <property type="match status" value="1"/>
</dbReference>
<evidence type="ECO:0000256" key="2">
    <source>
        <dbReference type="ARBA" id="ARBA00022670"/>
    </source>
</evidence>
<dbReference type="EMBL" id="AZFT01000053">
    <property type="protein sequence ID" value="KRL84063.1"/>
    <property type="molecule type" value="Genomic_DNA"/>
</dbReference>
<proteinExistence type="inferred from homology"/>
<dbReference type="Pfam" id="PF04327">
    <property type="entry name" value="Peptidase_Prp"/>
    <property type="match status" value="1"/>
</dbReference>
<evidence type="ECO:0000256" key="3">
    <source>
        <dbReference type="ARBA" id="ARBA00022801"/>
    </source>
</evidence>
<dbReference type="STRING" id="1423724.FC32_GL001339"/>
<accession>A0A0R1TRL6</accession>
<gene>
    <name evidence="7" type="ORF">FC32_GL001339</name>
</gene>
<sequence length="110" mass="12060">MIHAQINQHDEVISGFKLTGHAGFSEEGQDIVCAAVSVLSINTVNALEKLAQAQFDLKEDSANGGYLELTLSNQDQKDPKTQLLLETLALGLSDIEESYPEYIRLKINKA</sequence>
<keyword evidence="4" id="KW-0788">Thiol protease</keyword>
<dbReference type="GO" id="GO:0006508">
    <property type="term" value="P:proteolysis"/>
    <property type="evidence" value="ECO:0007669"/>
    <property type="project" value="UniProtKB-KW"/>
</dbReference>
<dbReference type="GO" id="GO:0042254">
    <property type="term" value="P:ribosome biogenesis"/>
    <property type="evidence" value="ECO:0007669"/>
    <property type="project" value="UniProtKB-KW"/>
</dbReference>
<evidence type="ECO:0000313" key="8">
    <source>
        <dbReference type="Proteomes" id="UP000051324"/>
    </source>
</evidence>